<dbReference type="NCBIfam" id="TIGR00125">
    <property type="entry name" value="cyt_tran_rel"/>
    <property type="match status" value="1"/>
</dbReference>
<feature type="binding site" evidence="8">
    <location>
        <begin position="148"/>
        <end position="151"/>
    </location>
    <ligand>
        <name>ATP</name>
        <dbReference type="ChEBI" id="CHEBI:30616"/>
    </ligand>
</feature>
<dbReference type="Gene3D" id="3.30.1300.10">
    <property type="entry name" value="Pantoate-beta-alanine ligase, C-terminal domain"/>
    <property type="match status" value="1"/>
</dbReference>
<feature type="binding site" evidence="8">
    <location>
        <begin position="185"/>
        <end position="188"/>
    </location>
    <ligand>
        <name>ATP</name>
        <dbReference type="ChEBI" id="CHEBI:30616"/>
    </ligand>
</feature>
<comment type="subcellular location">
    <subcellularLocation>
        <location evidence="8">Cytoplasm</location>
    </subcellularLocation>
</comment>
<organism evidence="9 10">
    <name type="scientific">Aggregatimonas sangjinii</name>
    <dbReference type="NCBI Taxonomy" id="2583587"/>
    <lineage>
        <taxon>Bacteria</taxon>
        <taxon>Pseudomonadati</taxon>
        <taxon>Bacteroidota</taxon>
        <taxon>Flavobacteriia</taxon>
        <taxon>Flavobacteriales</taxon>
        <taxon>Flavobacteriaceae</taxon>
        <taxon>Aggregatimonas</taxon>
    </lineage>
</organism>
<evidence type="ECO:0000256" key="8">
    <source>
        <dbReference type="HAMAP-Rule" id="MF_00158"/>
    </source>
</evidence>
<dbReference type="InterPro" id="IPR042176">
    <property type="entry name" value="Pantoate_ligase_C"/>
</dbReference>
<dbReference type="NCBIfam" id="TIGR00018">
    <property type="entry name" value="panC"/>
    <property type="match status" value="1"/>
</dbReference>
<gene>
    <name evidence="8" type="primary">panC</name>
    <name evidence="9" type="ORF">FGM00_19285</name>
</gene>
<comment type="subunit">
    <text evidence="8">Homodimer.</text>
</comment>
<proteinExistence type="inferred from homology"/>
<dbReference type="RefSeq" id="WP_138854490.1">
    <property type="nucleotide sequence ID" value="NZ_CP040710.1"/>
</dbReference>
<comment type="similarity">
    <text evidence="2 8">Belongs to the pantothenate synthetase family.</text>
</comment>
<feature type="binding site" evidence="8">
    <location>
        <position position="60"/>
    </location>
    <ligand>
        <name>(R)-pantoate</name>
        <dbReference type="ChEBI" id="CHEBI:15980"/>
    </ligand>
</feature>
<dbReference type="InterPro" id="IPR003721">
    <property type="entry name" value="Pantoate_ligase"/>
</dbReference>
<keyword evidence="6 8" id="KW-0067">ATP-binding</keyword>
<comment type="pathway">
    <text evidence="1 8">Cofactor biosynthesis; (R)-pantothenate biosynthesis; (R)-pantothenate from (R)-pantoate and beta-alanine: step 1/1.</text>
</comment>
<dbReference type="GO" id="GO:0004592">
    <property type="term" value="F:pantoate-beta-alanine ligase activity"/>
    <property type="evidence" value="ECO:0007669"/>
    <property type="project" value="UniProtKB-UniRule"/>
</dbReference>
<dbReference type="EMBL" id="CP040710">
    <property type="protein sequence ID" value="QCX02154.1"/>
    <property type="molecule type" value="Genomic_DNA"/>
</dbReference>
<comment type="miscellaneous">
    <text evidence="8">The reaction proceeds by a bi uni uni bi ping pong mechanism.</text>
</comment>
<evidence type="ECO:0000256" key="4">
    <source>
        <dbReference type="ARBA" id="ARBA00022655"/>
    </source>
</evidence>
<accession>A0A5B7SZC7</accession>
<keyword evidence="10" id="KW-1185">Reference proteome</keyword>
<dbReference type="HAMAP" id="MF_00158">
    <property type="entry name" value="PanC"/>
    <property type="match status" value="1"/>
</dbReference>
<comment type="function">
    <text evidence="8">Catalyzes the condensation of pantoate with beta-alanine in an ATP-dependent reaction via a pantoyl-adenylate intermediate.</text>
</comment>
<evidence type="ECO:0000256" key="3">
    <source>
        <dbReference type="ARBA" id="ARBA00022598"/>
    </source>
</evidence>
<reference evidence="9 10" key="1">
    <citation type="submission" date="2019-05" db="EMBL/GenBank/DDBJ databases">
        <title>Genome sequencing of F202Z8.</title>
        <authorList>
            <person name="Kwon Y.M."/>
        </authorList>
    </citation>
    <scope>NUCLEOTIDE SEQUENCE [LARGE SCALE GENOMIC DNA]</scope>
    <source>
        <strain evidence="9 10">F202Z8</strain>
    </source>
</reference>
<evidence type="ECO:0000256" key="7">
    <source>
        <dbReference type="ARBA" id="ARBA00048258"/>
    </source>
</evidence>
<name>A0A5B7SZC7_9FLAO</name>
<feature type="binding site" evidence="8">
    <location>
        <position position="60"/>
    </location>
    <ligand>
        <name>beta-alanine</name>
        <dbReference type="ChEBI" id="CHEBI:57966"/>
    </ligand>
</feature>
<keyword evidence="4 8" id="KW-0566">Pantothenate biosynthesis</keyword>
<dbReference type="EC" id="6.3.2.1" evidence="8"/>
<dbReference type="GO" id="GO:0015940">
    <property type="term" value="P:pantothenate biosynthetic process"/>
    <property type="evidence" value="ECO:0007669"/>
    <property type="project" value="UniProtKB-UniRule"/>
</dbReference>
<dbReference type="GO" id="GO:0005524">
    <property type="term" value="F:ATP binding"/>
    <property type="evidence" value="ECO:0007669"/>
    <property type="project" value="UniProtKB-KW"/>
</dbReference>
<dbReference type="Pfam" id="PF02569">
    <property type="entry name" value="Pantoate_ligase"/>
    <property type="match status" value="1"/>
</dbReference>
<dbReference type="GO" id="GO:0005829">
    <property type="term" value="C:cytosol"/>
    <property type="evidence" value="ECO:0007669"/>
    <property type="project" value="TreeGrafter"/>
</dbReference>
<sequence>MLLFKTAAALKSHLSSLDQKARLGLVPTMGALHRGHAALVERAFRENDFVVVSIFVNPTQFDNENDLNNYPQTLEPDMELLKEISKDIMIFAPTVAEIYSNKVAAKTYDFEGLDRVMEGAFRSDHFNGVGTIVETLLRMVAPDKAYFGEKDFQQLQIVKNLVASQQLPVTIVGCPIVRESSGLALSSRNERLSKTLRKEASFIYKTLVTAKKKFGTKSAKEIMQWVSEQFKAHPLLELEYIEIADSETLTPILKKQQNRKYRAFVAVYAEDVRLIDNIALN</sequence>
<dbReference type="PANTHER" id="PTHR21299">
    <property type="entry name" value="CYTIDYLATE KINASE/PANTOATE-BETA-ALANINE LIGASE"/>
    <property type="match status" value="1"/>
</dbReference>
<dbReference type="AlphaFoldDB" id="A0A5B7SZC7"/>
<feature type="binding site" evidence="8">
    <location>
        <position position="154"/>
    </location>
    <ligand>
        <name>(R)-pantoate</name>
        <dbReference type="ChEBI" id="CHEBI:15980"/>
    </ligand>
</feature>
<evidence type="ECO:0000256" key="2">
    <source>
        <dbReference type="ARBA" id="ARBA00009256"/>
    </source>
</evidence>
<dbReference type="InterPro" id="IPR014729">
    <property type="entry name" value="Rossmann-like_a/b/a_fold"/>
</dbReference>
<keyword evidence="3 8" id="KW-0436">Ligase</keyword>
<dbReference type="SUPFAM" id="SSF52374">
    <property type="entry name" value="Nucleotidylyl transferase"/>
    <property type="match status" value="1"/>
</dbReference>
<keyword evidence="5 8" id="KW-0547">Nucleotide-binding</keyword>
<dbReference type="PANTHER" id="PTHR21299:SF1">
    <property type="entry name" value="PANTOATE--BETA-ALANINE LIGASE"/>
    <property type="match status" value="1"/>
</dbReference>
<dbReference type="Proteomes" id="UP000310017">
    <property type="component" value="Chromosome"/>
</dbReference>
<protein>
    <recommendedName>
        <fullName evidence="8">Pantothenate synthetase</fullName>
        <shortName evidence="8">PS</shortName>
        <ecNumber evidence="8">6.3.2.1</ecNumber>
    </recommendedName>
    <alternativeName>
        <fullName evidence="8">Pantoate--beta-alanine ligase</fullName>
    </alternativeName>
    <alternativeName>
        <fullName evidence="8">Pantoate-activating enzyme</fullName>
    </alternativeName>
</protein>
<keyword evidence="8" id="KW-0963">Cytoplasm</keyword>
<dbReference type="Gene3D" id="3.40.50.620">
    <property type="entry name" value="HUPs"/>
    <property type="match status" value="1"/>
</dbReference>
<evidence type="ECO:0000256" key="6">
    <source>
        <dbReference type="ARBA" id="ARBA00022840"/>
    </source>
</evidence>
<feature type="active site" description="Proton donor" evidence="8">
    <location>
        <position position="36"/>
    </location>
</feature>
<feature type="binding site" evidence="8">
    <location>
        <begin position="29"/>
        <end position="36"/>
    </location>
    <ligand>
        <name>ATP</name>
        <dbReference type="ChEBI" id="CHEBI:30616"/>
    </ligand>
</feature>
<evidence type="ECO:0000313" key="10">
    <source>
        <dbReference type="Proteomes" id="UP000310017"/>
    </source>
</evidence>
<dbReference type="OrthoDB" id="9773087at2"/>
<dbReference type="KEGG" id="asag:FGM00_19285"/>
<feature type="binding site" evidence="8">
    <location>
        <position position="177"/>
    </location>
    <ligand>
        <name>ATP</name>
        <dbReference type="ChEBI" id="CHEBI:30616"/>
    </ligand>
</feature>
<dbReference type="InterPro" id="IPR004821">
    <property type="entry name" value="Cyt_trans-like"/>
</dbReference>
<evidence type="ECO:0000313" key="9">
    <source>
        <dbReference type="EMBL" id="QCX02154.1"/>
    </source>
</evidence>
<evidence type="ECO:0000256" key="5">
    <source>
        <dbReference type="ARBA" id="ARBA00022741"/>
    </source>
</evidence>
<dbReference type="UniPathway" id="UPA00028">
    <property type="reaction ID" value="UER00005"/>
</dbReference>
<evidence type="ECO:0000256" key="1">
    <source>
        <dbReference type="ARBA" id="ARBA00004990"/>
    </source>
</evidence>
<comment type="catalytic activity">
    <reaction evidence="7 8">
        <text>(R)-pantoate + beta-alanine + ATP = (R)-pantothenate + AMP + diphosphate + H(+)</text>
        <dbReference type="Rhea" id="RHEA:10912"/>
        <dbReference type="ChEBI" id="CHEBI:15378"/>
        <dbReference type="ChEBI" id="CHEBI:15980"/>
        <dbReference type="ChEBI" id="CHEBI:29032"/>
        <dbReference type="ChEBI" id="CHEBI:30616"/>
        <dbReference type="ChEBI" id="CHEBI:33019"/>
        <dbReference type="ChEBI" id="CHEBI:57966"/>
        <dbReference type="ChEBI" id="CHEBI:456215"/>
        <dbReference type="EC" id="6.3.2.1"/>
    </reaction>
</comment>